<proteinExistence type="predicted"/>
<name>A0ABV5Y3A2_ARTRM</name>
<dbReference type="Proteomes" id="UP001589702">
    <property type="component" value="Unassembled WGS sequence"/>
</dbReference>
<comment type="caution">
    <text evidence="1">The sequence shown here is derived from an EMBL/GenBank/DDBJ whole genome shotgun (WGS) entry which is preliminary data.</text>
</comment>
<gene>
    <name evidence="1" type="ORF">ACFFP1_13935</name>
</gene>
<keyword evidence="2" id="KW-1185">Reference proteome</keyword>
<reference evidence="1 2" key="1">
    <citation type="submission" date="2024-09" db="EMBL/GenBank/DDBJ databases">
        <authorList>
            <person name="Sun Q."/>
            <person name="Mori K."/>
        </authorList>
    </citation>
    <scope>NUCLEOTIDE SEQUENCE [LARGE SCALE GENOMIC DNA]</scope>
    <source>
        <strain evidence="1 2">JCM 1334</strain>
    </source>
</reference>
<evidence type="ECO:0000313" key="1">
    <source>
        <dbReference type="EMBL" id="MFB9820595.1"/>
    </source>
</evidence>
<evidence type="ECO:0000313" key="2">
    <source>
        <dbReference type="Proteomes" id="UP001589702"/>
    </source>
</evidence>
<sequence length="89" mass="9835">MDTEPMTRDDEARALAAVINHLTERFPDIPRSVIENAVAEEHSSLSSGRIRDYVPVLVEHAAKKRLTKVATDIRLSGGFSSELAGRQPH</sequence>
<dbReference type="NCBIfam" id="NF046112">
    <property type="entry name" value="MSMEG_6209_Nter"/>
    <property type="match status" value="1"/>
</dbReference>
<organism evidence="1 2">
    <name type="scientific">Arthrobacter ramosus</name>
    <dbReference type="NCBI Taxonomy" id="1672"/>
    <lineage>
        <taxon>Bacteria</taxon>
        <taxon>Bacillati</taxon>
        <taxon>Actinomycetota</taxon>
        <taxon>Actinomycetes</taxon>
        <taxon>Micrococcales</taxon>
        <taxon>Micrococcaceae</taxon>
        <taxon>Arthrobacter</taxon>
    </lineage>
</organism>
<protein>
    <submittedName>
        <fullName evidence="1">Three-helix bundle dimerization domain-containing protein</fullName>
    </submittedName>
</protein>
<dbReference type="EMBL" id="JBHMBC010000022">
    <property type="protein sequence ID" value="MFB9820595.1"/>
    <property type="molecule type" value="Genomic_DNA"/>
</dbReference>
<accession>A0ABV5Y3A2</accession>
<dbReference type="Gene3D" id="1.10.8.1060">
    <property type="entry name" value="Corynebacterium glutamicum thioredoxin-dependent arsenate reductase, N-terminal domain"/>
    <property type="match status" value="1"/>
</dbReference>